<evidence type="ECO:0000256" key="1">
    <source>
        <dbReference type="ARBA" id="ARBA00004651"/>
    </source>
</evidence>
<feature type="transmembrane region" description="Helical" evidence="7">
    <location>
        <begin position="317"/>
        <end position="334"/>
    </location>
</feature>
<feature type="region of interest" description="Disordered" evidence="6">
    <location>
        <begin position="215"/>
        <end position="235"/>
    </location>
</feature>
<evidence type="ECO:0000256" key="5">
    <source>
        <dbReference type="ARBA" id="ARBA00023136"/>
    </source>
</evidence>
<evidence type="ECO:0008006" key="10">
    <source>
        <dbReference type="Google" id="ProtNLM"/>
    </source>
</evidence>
<dbReference type="PANTHER" id="PTHR23513">
    <property type="entry name" value="INTEGRAL MEMBRANE EFFLUX PROTEIN-RELATED"/>
    <property type="match status" value="1"/>
</dbReference>
<dbReference type="InterPro" id="IPR011701">
    <property type="entry name" value="MFS"/>
</dbReference>
<dbReference type="GO" id="GO:0005886">
    <property type="term" value="C:plasma membrane"/>
    <property type="evidence" value="ECO:0007669"/>
    <property type="project" value="UniProtKB-SubCell"/>
</dbReference>
<keyword evidence="3 7" id="KW-0812">Transmembrane</keyword>
<dbReference type="PANTHER" id="PTHR23513:SF6">
    <property type="entry name" value="MAJOR FACILITATOR SUPERFAMILY ASSOCIATED DOMAIN-CONTAINING PROTEIN"/>
    <property type="match status" value="1"/>
</dbReference>
<keyword evidence="5 7" id="KW-0472">Membrane</keyword>
<keyword evidence="2" id="KW-1003">Cell membrane</keyword>
<name>A0A917R8A7_9ACTN</name>
<protein>
    <recommendedName>
        <fullName evidence="10">MFS transporter</fullName>
    </recommendedName>
</protein>
<feature type="transmembrane region" description="Helical" evidence="7">
    <location>
        <begin position="21"/>
        <end position="38"/>
    </location>
</feature>
<dbReference type="GO" id="GO:0022857">
    <property type="term" value="F:transmembrane transporter activity"/>
    <property type="evidence" value="ECO:0007669"/>
    <property type="project" value="InterPro"/>
</dbReference>
<evidence type="ECO:0000256" key="2">
    <source>
        <dbReference type="ARBA" id="ARBA00022475"/>
    </source>
</evidence>
<evidence type="ECO:0000256" key="7">
    <source>
        <dbReference type="SAM" id="Phobius"/>
    </source>
</evidence>
<feature type="transmembrane region" description="Helical" evidence="7">
    <location>
        <begin position="403"/>
        <end position="421"/>
    </location>
</feature>
<dbReference type="EMBL" id="BMPQ01000020">
    <property type="protein sequence ID" value="GGK93895.1"/>
    <property type="molecule type" value="Genomic_DNA"/>
</dbReference>
<proteinExistence type="predicted"/>
<dbReference type="Proteomes" id="UP000637788">
    <property type="component" value="Unassembled WGS sequence"/>
</dbReference>
<feature type="transmembrane region" description="Helical" evidence="7">
    <location>
        <begin position="58"/>
        <end position="79"/>
    </location>
</feature>
<evidence type="ECO:0000256" key="6">
    <source>
        <dbReference type="SAM" id="MobiDB-lite"/>
    </source>
</evidence>
<keyword evidence="4 7" id="KW-1133">Transmembrane helix</keyword>
<evidence type="ECO:0000256" key="3">
    <source>
        <dbReference type="ARBA" id="ARBA00022692"/>
    </source>
</evidence>
<dbReference type="AlphaFoldDB" id="A0A917R8A7"/>
<comment type="caution">
    <text evidence="8">The sequence shown here is derived from an EMBL/GenBank/DDBJ whole genome shotgun (WGS) entry which is preliminary data.</text>
</comment>
<feature type="transmembrane region" description="Helical" evidence="7">
    <location>
        <begin position="91"/>
        <end position="112"/>
    </location>
</feature>
<feature type="transmembrane region" description="Helical" evidence="7">
    <location>
        <begin position="380"/>
        <end position="397"/>
    </location>
</feature>
<dbReference type="Pfam" id="PF07690">
    <property type="entry name" value="MFS_1"/>
    <property type="match status" value="1"/>
</dbReference>
<organism evidence="8 9">
    <name type="scientific">Streptomyces flaveus</name>
    <dbReference type="NCBI Taxonomy" id="66370"/>
    <lineage>
        <taxon>Bacteria</taxon>
        <taxon>Bacillati</taxon>
        <taxon>Actinomycetota</taxon>
        <taxon>Actinomycetes</taxon>
        <taxon>Kitasatosporales</taxon>
        <taxon>Streptomycetaceae</taxon>
        <taxon>Streptomyces</taxon>
        <taxon>Streptomyces aurantiacus group</taxon>
    </lineage>
</organism>
<keyword evidence="9" id="KW-1185">Reference proteome</keyword>
<feature type="transmembrane region" description="Helical" evidence="7">
    <location>
        <begin position="253"/>
        <end position="272"/>
    </location>
</feature>
<dbReference type="RefSeq" id="WP_189325226.1">
    <property type="nucleotide sequence ID" value="NZ_BMPQ01000020.1"/>
</dbReference>
<dbReference type="Gene3D" id="1.20.1250.20">
    <property type="entry name" value="MFS general substrate transporter like domains"/>
    <property type="match status" value="1"/>
</dbReference>
<feature type="transmembrane region" description="Helical" evidence="7">
    <location>
        <begin position="340"/>
        <end position="359"/>
    </location>
</feature>
<accession>A0A917R8A7</accession>
<reference evidence="8" key="1">
    <citation type="journal article" date="2014" name="Int. J. Syst. Evol. Microbiol.">
        <title>Complete genome sequence of Corynebacterium casei LMG S-19264T (=DSM 44701T), isolated from a smear-ripened cheese.</title>
        <authorList>
            <consortium name="US DOE Joint Genome Institute (JGI-PGF)"/>
            <person name="Walter F."/>
            <person name="Albersmeier A."/>
            <person name="Kalinowski J."/>
            <person name="Ruckert C."/>
        </authorList>
    </citation>
    <scope>NUCLEOTIDE SEQUENCE</scope>
    <source>
        <strain evidence="8">JCM 3035</strain>
    </source>
</reference>
<feature type="transmembrane region" description="Helical" evidence="7">
    <location>
        <begin position="186"/>
        <end position="207"/>
    </location>
</feature>
<evidence type="ECO:0000256" key="4">
    <source>
        <dbReference type="ARBA" id="ARBA00022989"/>
    </source>
</evidence>
<reference evidence="8" key="2">
    <citation type="submission" date="2020-09" db="EMBL/GenBank/DDBJ databases">
        <authorList>
            <person name="Sun Q."/>
            <person name="Ohkuma M."/>
        </authorList>
    </citation>
    <scope>NUCLEOTIDE SEQUENCE</scope>
    <source>
        <strain evidence="8">JCM 3035</strain>
    </source>
</reference>
<sequence length="448" mass="46944">MTDTSQQPTQTKKQAPAWPRWLGALLAFYVALTLAAAMSEGVYDIAFANLALDLSGLVSTIGIVYCVGYGVEVVASLAIGPLLDRRDAGQVLVVSYLAKIGIFVLIGLSSSFLSSHLWTIVIAAATVDFIHQVGEMALFVLLPRLVDAHTLVKVQGIGATARSAGEILSPVVAGLVISLLPGARGLIAAAGFQILALALFACVLAVARHTGLRTKPDATAEQESEDDSADPRALPSRREVAGTILSSRPWHRYLIFHALTVLALSTVILSWIPLMRETLDMSAAAAGTFLAFSTVGALLGGLVVAKSGPERIFASMRWAPALAGVGTLTAVLLGSTRWPLALGLILFGLGFTVYLRSAGLVVQLHAPIAVLGTWNGQLDAVIRVVSAAGILSAGFLFDLVGGHAVFVSLGFALLVSAALWTRFGQSDQRDLSATPLHDSKAVPPARDE</sequence>
<evidence type="ECO:0000313" key="8">
    <source>
        <dbReference type="EMBL" id="GGK93895.1"/>
    </source>
</evidence>
<dbReference type="SUPFAM" id="SSF103473">
    <property type="entry name" value="MFS general substrate transporter"/>
    <property type="match status" value="1"/>
</dbReference>
<gene>
    <name evidence="8" type="ORF">GCM10010094_63310</name>
</gene>
<dbReference type="InterPro" id="IPR036259">
    <property type="entry name" value="MFS_trans_sf"/>
</dbReference>
<comment type="subcellular location">
    <subcellularLocation>
        <location evidence="1">Cell membrane</location>
        <topology evidence="1">Multi-pass membrane protein</topology>
    </subcellularLocation>
</comment>
<evidence type="ECO:0000313" key="9">
    <source>
        <dbReference type="Proteomes" id="UP000637788"/>
    </source>
</evidence>
<feature type="transmembrane region" description="Helical" evidence="7">
    <location>
        <begin position="284"/>
        <end position="305"/>
    </location>
</feature>